<dbReference type="AlphaFoldDB" id="A0A1J6JGX9"/>
<protein>
    <recommendedName>
        <fullName evidence="2">FAF domain-containing protein</fullName>
    </recommendedName>
</protein>
<evidence type="ECO:0000259" key="2">
    <source>
        <dbReference type="Pfam" id="PF11250"/>
    </source>
</evidence>
<dbReference type="Proteomes" id="UP000187609">
    <property type="component" value="Unassembled WGS sequence"/>
</dbReference>
<dbReference type="Gramene" id="OIT06225">
    <property type="protein sequence ID" value="OIT06225"/>
    <property type="gene ID" value="A4A49_01631"/>
</dbReference>
<organism evidence="3 4">
    <name type="scientific">Nicotiana attenuata</name>
    <name type="common">Coyote tobacco</name>
    <dbReference type="NCBI Taxonomy" id="49451"/>
    <lineage>
        <taxon>Eukaryota</taxon>
        <taxon>Viridiplantae</taxon>
        <taxon>Streptophyta</taxon>
        <taxon>Embryophyta</taxon>
        <taxon>Tracheophyta</taxon>
        <taxon>Spermatophyta</taxon>
        <taxon>Magnoliopsida</taxon>
        <taxon>eudicotyledons</taxon>
        <taxon>Gunneridae</taxon>
        <taxon>Pentapetalae</taxon>
        <taxon>asterids</taxon>
        <taxon>lamiids</taxon>
        <taxon>Solanales</taxon>
        <taxon>Solanaceae</taxon>
        <taxon>Nicotianoideae</taxon>
        <taxon>Nicotianeae</taxon>
        <taxon>Nicotiana</taxon>
    </lineage>
</organism>
<dbReference type="Pfam" id="PF11250">
    <property type="entry name" value="FAF"/>
    <property type="match status" value="1"/>
</dbReference>
<accession>A0A1J6JGX9</accession>
<feature type="region of interest" description="Disordered" evidence="1">
    <location>
        <begin position="135"/>
        <end position="185"/>
    </location>
</feature>
<proteinExistence type="predicted"/>
<evidence type="ECO:0000256" key="1">
    <source>
        <dbReference type="SAM" id="MobiDB-lite"/>
    </source>
</evidence>
<dbReference type="EMBL" id="MJEQ01037184">
    <property type="protein sequence ID" value="OIT06225.1"/>
    <property type="molecule type" value="Genomic_DNA"/>
</dbReference>
<reference evidence="3" key="1">
    <citation type="submission" date="2016-11" db="EMBL/GenBank/DDBJ databases">
        <title>The genome of Nicotiana attenuata.</title>
        <authorList>
            <person name="Xu S."/>
            <person name="Brockmoeller T."/>
            <person name="Gaquerel E."/>
            <person name="Navarro A."/>
            <person name="Kuhl H."/>
            <person name="Gase K."/>
            <person name="Ling Z."/>
            <person name="Zhou W."/>
            <person name="Kreitzer C."/>
            <person name="Stanke M."/>
            <person name="Tang H."/>
            <person name="Lyons E."/>
            <person name="Pandey P."/>
            <person name="Pandey S.P."/>
            <person name="Timmermann B."/>
            <person name="Baldwin I.T."/>
        </authorList>
    </citation>
    <scope>NUCLEOTIDE SEQUENCE [LARGE SCALE GENOMIC DNA]</scope>
    <source>
        <strain evidence="3">UT</strain>
    </source>
</reference>
<sequence length="185" mass="20643">MSNTKNESAESYSSEKEHHGSTSCDELEDRPNSFNLKESVDYCSETLTESLGFESLNEKVKCSFEELELLTVERRSRANTTAMRTRQQREGKLAVTSFPPLLSSLKKNGRPRSSLVKVRENGRLQISSVRNNRPEVLVVRSPPSADDESSDGGRLRVKFINGGDSSSSDDEQENSEIDKNGSSDY</sequence>
<feature type="compositionally biased region" description="Polar residues" evidence="1">
    <location>
        <begin position="1"/>
        <end position="12"/>
    </location>
</feature>
<evidence type="ECO:0000313" key="3">
    <source>
        <dbReference type="EMBL" id="OIT06225.1"/>
    </source>
</evidence>
<gene>
    <name evidence="3" type="ORF">A4A49_01631</name>
</gene>
<feature type="region of interest" description="Disordered" evidence="1">
    <location>
        <begin position="1"/>
        <end position="30"/>
    </location>
</feature>
<keyword evidence="4" id="KW-1185">Reference proteome</keyword>
<feature type="domain" description="FAF" evidence="2">
    <location>
        <begin position="97"/>
        <end position="138"/>
    </location>
</feature>
<feature type="compositionally biased region" description="Basic and acidic residues" evidence="1">
    <location>
        <begin position="176"/>
        <end position="185"/>
    </location>
</feature>
<evidence type="ECO:0000313" key="4">
    <source>
        <dbReference type="Proteomes" id="UP000187609"/>
    </source>
</evidence>
<name>A0A1J6JGX9_NICAT</name>
<dbReference type="InterPro" id="IPR046431">
    <property type="entry name" value="FAF_dom"/>
</dbReference>
<comment type="caution">
    <text evidence="3">The sequence shown here is derived from an EMBL/GenBank/DDBJ whole genome shotgun (WGS) entry which is preliminary data.</text>
</comment>